<dbReference type="EMBL" id="BARW01005107">
    <property type="protein sequence ID" value="GAI75417.1"/>
    <property type="molecule type" value="Genomic_DNA"/>
</dbReference>
<sequence>MEQYVNKQRVFITGGAGFIGANLTRYLLDEGGFDVTVYDNLAAGSKDNLEQATADFKQNGSVEFIEADILDYESLSSAISGHNAVVHLAAHTRVRESIRNPAEHLRVNSEGTFNVIEAARREGVDRFVFASSNAAVGEQIPPINESMIAKPLSPYGAVKLYGEALCSAYWSCYGLKTVSLRFANAYGPYSNHKTSVVSKFLKRIKE</sequence>
<dbReference type="PANTHER" id="PTHR43000">
    <property type="entry name" value="DTDP-D-GLUCOSE 4,6-DEHYDRATASE-RELATED"/>
    <property type="match status" value="1"/>
</dbReference>
<evidence type="ECO:0000256" key="1">
    <source>
        <dbReference type="ARBA" id="ARBA00007637"/>
    </source>
</evidence>
<evidence type="ECO:0000259" key="2">
    <source>
        <dbReference type="Pfam" id="PF01370"/>
    </source>
</evidence>
<accession>X1R3V4</accession>
<comment type="caution">
    <text evidence="3">The sequence shown here is derived from an EMBL/GenBank/DDBJ whole genome shotgun (WGS) entry which is preliminary data.</text>
</comment>
<evidence type="ECO:0000313" key="3">
    <source>
        <dbReference type="EMBL" id="GAI75417.1"/>
    </source>
</evidence>
<protein>
    <recommendedName>
        <fullName evidence="2">NAD-dependent epimerase/dehydratase domain-containing protein</fullName>
    </recommendedName>
</protein>
<dbReference type="SUPFAM" id="SSF51735">
    <property type="entry name" value="NAD(P)-binding Rossmann-fold domains"/>
    <property type="match status" value="1"/>
</dbReference>
<dbReference type="Gene3D" id="3.90.25.10">
    <property type="entry name" value="UDP-galactose 4-epimerase, domain 1"/>
    <property type="match status" value="1"/>
</dbReference>
<proteinExistence type="inferred from homology"/>
<gene>
    <name evidence="3" type="ORF">S12H4_11392</name>
</gene>
<dbReference type="InterPro" id="IPR036291">
    <property type="entry name" value="NAD(P)-bd_dom_sf"/>
</dbReference>
<comment type="similarity">
    <text evidence="1">Belongs to the NAD(P)-dependent epimerase/dehydratase family.</text>
</comment>
<dbReference type="Gene3D" id="3.40.50.720">
    <property type="entry name" value="NAD(P)-binding Rossmann-like Domain"/>
    <property type="match status" value="1"/>
</dbReference>
<name>X1R3V4_9ZZZZ</name>
<feature type="non-terminal residue" evidence="3">
    <location>
        <position position="206"/>
    </location>
</feature>
<dbReference type="AlphaFoldDB" id="X1R3V4"/>
<dbReference type="InterPro" id="IPR001509">
    <property type="entry name" value="Epimerase_deHydtase"/>
</dbReference>
<reference evidence="3" key="1">
    <citation type="journal article" date="2014" name="Front. Microbiol.">
        <title>High frequency of phylogenetically diverse reductive dehalogenase-homologous genes in deep subseafloor sedimentary metagenomes.</title>
        <authorList>
            <person name="Kawai M."/>
            <person name="Futagami T."/>
            <person name="Toyoda A."/>
            <person name="Takaki Y."/>
            <person name="Nishi S."/>
            <person name="Hori S."/>
            <person name="Arai W."/>
            <person name="Tsubouchi T."/>
            <person name="Morono Y."/>
            <person name="Uchiyama I."/>
            <person name="Ito T."/>
            <person name="Fujiyama A."/>
            <person name="Inagaki F."/>
            <person name="Takami H."/>
        </authorList>
    </citation>
    <scope>NUCLEOTIDE SEQUENCE</scope>
    <source>
        <strain evidence="3">Expedition CK06-06</strain>
    </source>
</reference>
<dbReference type="Pfam" id="PF01370">
    <property type="entry name" value="Epimerase"/>
    <property type="match status" value="1"/>
</dbReference>
<organism evidence="3">
    <name type="scientific">marine sediment metagenome</name>
    <dbReference type="NCBI Taxonomy" id="412755"/>
    <lineage>
        <taxon>unclassified sequences</taxon>
        <taxon>metagenomes</taxon>
        <taxon>ecological metagenomes</taxon>
    </lineage>
</organism>
<feature type="domain" description="NAD-dependent epimerase/dehydratase" evidence="2">
    <location>
        <begin position="10"/>
        <end position="206"/>
    </location>
</feature>